<protein>
    <submittedName>
        <fullName evidence="1">Uncharacterized protein</fullName>
    </submittedName>
</protein>
<dbReference type="AlphaFoldDB" id="A0AAP0LY81"/>
<gene>
    <name evidence="1" type="ORF">WN944_003295</name>
</gene>
<comment type="caution">
    <text evidence="1">The sequence shown here is derived from an EMBL/GenBank/DDBJ whole genome shotgun (WGS) entry which is preliminary data.</text>
</comment>
<proteinExistence type="predicted"/>
<sequence length="67" mass="7767">MTLQEGSTIYENLNQCGTMGYYNVPMYQSQFGGSNIYQPFPYNWHPSTVYFAVALFFSFDDLSRISK</sequence>
<evidence type="ECO:0000313" key="1">
    <source>
        <dbReference type="EMBL" id="KAK9192602.1"/>
    </source>
</evidence>
<accession>A0AAP0LY81</accession>
<keyword evidence="2" id="KW-1185">Reference proteome</keyword>
<dbReference type="EMBL" id="JBCGBO010000006">
    <property type="protein sequence ID" value="KAK9192602.1"/>
    <property type="molecule type" value="Genomic_DNA"/>
</dbReference>
<organism evidence="1 2">
    <name type="scientific">Citrus x changshan-huyou</name>
    <dbReference type="NCBI Taxonomy" id="2935761"/>
    <lineage>
        <taxon>Eukaryota</taxon>
        <taxon>Viridiplantae</taxon>
        <taxon>Streptophyta</taxon>
        <taxon>Embryophyta</taxon>
        <taxon>Tracheophyta</taxon>
        <taxon>Spermatophyta</taxon>
        <taxon>Magnoliopsida</taxon>
        <taxon>eudicotyledons</taxon>
        <taxon>Gunneridae</taxon>
        <taxon>Pentapetalae</taxon>
        <taxon>rosids</taxon>
        <taxon>malvids</taxon>
        <taxon>Sapindales</taxon>
        <taxon>Rutaceae</taxon>
        <taxon>Aurantioideae</taxon>
        <taxon>Citrus</taxon>
    </lineage>
</organism>
<name>A0AAP0LY81_9ROSI</name>
<dbReference type="Proteomes" id="UP001428341">
    <property type="component" value="Unassembled WGS sequence"/>
</dbReference>
<evidence type="ECO:0000313" key="2">
    <source>
        <dbReference type="Proteomes" id="UP001428341"/>
    </source>
</evidence>
<reference evidence="1 2" key="1">
    <citation type="submission" date="2024-05" db="EMBL/GenBank/DDBJ databases">
        <title>Haplotype-resolved chromosome-level genome assembly of Huyou (Citrus changshanensis).</title>
        <authorList>
            <person name="Miao C."/>
            <person name="Chen W."/>
            <person name="Wu Y."/>
            <person name="Wang L."/>
            <person name="Zhao S."/>
            <person name="Grierson D."/>
            <person name="Xu C."/>
            <person name="Chen K."/>
        </authorList>
    </citation>
    <scope>NUCLEOTIDE SEQUENCE [LARGE SCALE GENOMIC DNA]</scope>
    <source>
        <strain evidence="1">01-14</strain>
        <tissue evidence="1">Leaf</tissue>
    </source>
</reference>